<dbReference type="EMBL" id="JAJNEC010000005">
    <property type="protein sequence ID" value="MCD2424345.1"/>
    <property type="molecule type" value="Genomic_DNA"/>
</dbReference>
<dbReference type="Pfam" id="PF21983">
    <property type="entry name" value="NikA-like"/>
    <property type="match status" value="1"/>
</dbReference>
<gene>
    <name evidence="1" type="primary">mobC</name>
    <name evidence="1" type="ORF">LQ567_16315</name>
</gene>
<proteinExistence type="predicted"/>
<evidence type="ECO:0000313" key="1">
    <source>
        <dbReference type="EMBL" id="MCD2424345.1"/>
    </source>
</evidence>
<comment type="caution">
    <text evidence="1">The sequence shown here is derived from an EMBL/GenBank/DDBJ whole genome shotgun (WGS) entry which is preliminary data.</text>
</comment>
<sequence length="127" mass="14065">MKQEDKPVKNKGGRPFKAIKRNVVLTLKCSRYEQVRIAGNAKKAGMTLSEFLRSMGLHGQIVVTEKALPKEVLLLTGTLNHMAANLNQLTKRHNSVTDILTPVDRAALDILSKELKGIASSIKNYLQ</sequence>
<reference evidence="1 2" key="1">
    <citation type="submission" date="2021-11" db="EMBL/GenBank/DDBJ databases">
        <title>Genomic of Niabella pedocola.</title>
        <authorList>
            <person name="Wu T."/>
        </authorList>
    </citation>
    <scope>NUCLEOTIDE SEQUENCE [LARGE SCALE GENOMIC DNA]</scope>
    <source>
        <strain evidence="1 2">JCM 31011</strain>
    </source>
</reference>
<name>A0ABS8PU07_9BACT</name>
<dbReference type="InterPro" id="IPR053842">
    <property type="entry name" value="NikA-like"/>
</dbReference>
<organism evidence="1 2">
    <name type="scientific">Niabella pedocola</name>
    <dbReference type="NCBI Taxonomy" id="1752077"/>
    <lineage>
        <taxon>Bacteria</taxon>
        <taxon>Pseudomonadati</taxon>
        <taxon>Bacteroidota</taxon>
        <taxon>Chitinophagia</taxon>
        <taxon>Chitinophagales</taxon>
        <taxon>Chitinophagaceae</taxon>
        <taxon>Niabella</taxon>
    </lineage>
</organism>
<dbReference type="Proteomes" id="UP001199816">
    <property type="component" value="Unassembled WGS sequence"/>
</dbReference>
<protein>
    <submittedName>
        <fullName evidence="1">Plasmid mobilization relaxosome protein MobC</fullName>
    </submittedName>
</protein>
<dbReference type="RefSeq" id="WP_231005981.1">
    <property type="nucleotide sequence ID" value="NZ_JAJNEC010000005.1"/>
</dbReference>
<accession>A0ABS8PU07</accession>
<evidence type="ECO:0000313" key="2">
    <source>
        <dbReference type="Proteomes" id="UP001199816"/>
    </source>
</evidence>
<keyword evidence="2" id="KW-1185">Reference proteome</keyword>